<dbReference type="EMBL" id="KN818905">
    <property type="protein sequence ID" value="KIL54162.1"/>
    <property type="molecule type" value="Genomic_DNA"/>
</dbReference>
<gene>
    <name evidence="1" type="ORF">M378DRAFT_872746</name>
</gene>
<dbReference type="AlphaFoldDB" id="A0A0C2VZ91"/>
<dbReference type="Proteomes" id="UP000054549">
    <property type="component" value="Unassembled WGS sequence"/>
</dbReference>
<sequence>MCFQRADVHHHVHFTYGTIPADNTNMKRPRLFQCAAWYKMTASACPLLQLHSIPIIKINYDHVWKIIYNKQVLIAFVVIGFKNEEHGKLVGDASG</sequence>
<name>A0A0C2VZ91_AMAMK</name>
<accession>A0A0C2VZ91</accession>
<dbReference type="InParanoid" id="A0A0C2VZ91"/>
<protein>
    <submittedName>
        <fullName evidence="1">Uncharacterized protein</fullName>
    </submittedName>
</protein>
<reference evidence="1 2" key="1">
    <citation type="submission" date="2014-04" db="EMBL/GenBank/DDBJ databases">
        <title>Evolutionary Origins and Diversification of the Mycorrhizal Mutualists.</title>
        <authorList>
            <consortium name="DOE Joint Genome Institute"/>
            <consortium name="Mycorrhizal Genomics Consortium"/>
            <person name="Kohler A."/>
            <person name="Kuo A."/>
            <person name="Nagy L.G."/>
            <person name="Floudas D."/>
            <person name="Copeland A."/>
            <person name="Barry K.W."/>
            <person name="Cichocki N."/>
            <person name="Veneault-Fourrey C."/>
            <person name="LaButti K."/>
            <person name="Lindquist E.A."/>
            <person name="Lipzen A."/>
            <person name="Lundell T."/>
            <person name="Morin E."/>
            <person name="Murat C."/>
            <person name="Riley R."/>
            <person name="Ohm R."/>
            <person name="Sun H."/>
            <person name="Tunlid A."/>
            <person name="Henrissat B."/>
            <person name="Grigoriev I.V."/>
            <person name="Hibbett D.S."/>
            <person name="Martin F."/>
        </authorList>
    </citation>
    <scope>NUCLEOTIDE SEQUENCE [LARGE SCALE GENOMIC DNA]</scope>
    <source>
        <strain evidence="1 2">Koide BX008</strain>
    </source>
</reference>
<evidence type="ECO:0000313" key="2">
    <source>
        <dbReference type="Proteomes" id="UP000054549"/>
    </source>
</evidence>
<proteinExistence type="predicted"/>
<organism evidence="1 2">
    <name type="scientific">Amanita muscaria (strain Koide BX008)</name>
    <dbReference type="NCBI Taxonomy" id="946122"/>
    <lineage>
        <taxon>Eukaryota</taxon>
        <taxon>Fungi</taxon>
        <taxon>Dikarya</taxon>
        <taxon>Basidiomycota</taxon>
        <taxon>Agaricomycotina</taxon>
        <taxon>Agaricomycetes</taxon>
        <taxon>Agaricomycetidae</taxon>
        <taxon>Agaricales</taxon>
        <taxon>Pluteineae</taxon>
        <taxon>Amanitaceae</taxon>
        <taxon>Amanita</taxon>
    </lineage>
</organism>
<keyword evidence="2" id="KW-1185">Reference proteome</keyword>
<evidence type="ECO:0000313" key="1">
    <source>
        <dbReference type="EMBL" id="KIL54162.1"/>
    </source>
</evidence>
<dbReference type="HOGENOM" id="CLU_2372330_0_0_1"/>